<protein>
    <submittedName>
        <fullName evidence="1">Uncharacterized protein</fullName>
    </submittedName>
</protein>
<proteinExistence type="predicted"/>
<name>A0A0A9A8M2_ARUDO</name>
<evidence type="ECO:0000313" key="1">
    <source>
        <dbReference type="EMBL" id="JAD45345.1"/>
    </source>
</evidence>
<sequence length="33" mass="3868">MIVLRTQEKIYIFILPSAIHAYFVLEQPACYVP</sequence>
<organism evidence="1">
    <name type="scientific">Arundo donax</name>
    <name type="common">Giant reed</name>
    <name type="synonym">Donax arundinaceus</name>
    <dbReference type="NCBI Taxonomy" id="35708"/>
    <lineage>
        <taxon>Eukaryota</taxon>
        <taxon>Viridiplantae</taxon>
        <taxon>Streptophyta</taxon>
        <taxon>Embryophyta</taxon>
        <taxon>Tracheophyta</taxon>
        <taxon>Spermatophyta</taxon>
        <taxon>Magnoliopsida</taxon>
        <taxon>Liliopsida</taxon>
        <taxon>Poales</taxon>
        <taxon>Poaceae</taxon>
        <taxon>PACMAD clade</taxon>
        <taxon>Arundinoideae</taxon>
        <taxon>Arundineae</taxon>
        <taxon>Arundo</taxon>
    </lineage>
</organism>
<accession>A0A0A9A8M2</accession>
<reference evidence="1" key="1">
    <citation type="submission" date="2014-09" db="EMBL/GenBank/DDBJ databases">
        <authorList>
            <person name="Magalhaes I.L.F."/>
            <person name="Oliveira U."/>
            <person name="Santos F.R."/>
            <person name="Vidigal T.H.D.A."/>
            <person name="Brescovit A.D."/>
            <person name="Santos A.J."/>
        </authorList>
    </citation>
    <scope>NUCLEOTIDE SEQUENCE</scope>
    <source>
        <tissue evidence="1">Shoot tissue taken approximately 20 cm above the soil surface</tissue>
    </source>
</reference>
<dbReference type="AlphaFoldDB" id="A0A0A9A8M2"/>
<reference evidence="1" key="2">
    <citation type="journal article" date="2015" name="Data Brief">
        <title>Shoot transcriptome of the giant reed, Arundo donax.</title>
        <authorList>
            <person name="Barrero R.A."/>
            <person name="Guerrero F.D."/>
            <person name="Moolhuijzen P."/>
            <person name="Goolsby J.A."/>
            <person name="Tidwell J."/>
            <person name="Bellgard S.E."/>
            <person name="Bellgard M.I."/>
        </authorList>
    </citation>
    <scope>NUCLEOTIDE SEQUENCE</scope>
    <source>
        <tissue evidence="1">Shoot tissue taken approximately 20 cm above the soil surface</tissue>
    </source>
</reference>
<dbReference type="EMBL" id="GBRH01252550">
    <property type="protein sequence ID" value="JAD45345.1"/>
    <property type="molecule type" value="Transcribed_RNA"/>
</dbReference>